<evidence type="ECO:0000313" key="3">
    <source>
        <dbReference type="Proteomes" id="UP000232453"/>
    </source>
</evidence>
<protein>
    <submittedName>
        <fullName evidence="2">Uncharacterized protein</fullName>
    </submittedName>
</protein>
<feature type="transmembrane region" description="Helical" evidence="1">
    <location>
        <begin position="96"/>
        <end position="116"/>
    </location>
</feature>
<feature type="transmembrane region" description="Helical" evidence="1">
    <location>
        <begin position="59"/>
        <end position="76"/>
    </location>
</feature>
<sequence>MDTPDARRATEALQEIEAARRAVDAADRRSRPAVLIATAALTVLDFAAKDHLPRRGQRVVTAVALAGVLGVSLADVRSTPVVVYAAADGPAPGRAAALFGASIGWFAAERVAVALLRRSRLRRPNTAAGILLGVSRPLGSVLVTRILPRAGRDV</sequence>
<name>A0AA44ZP18_PSEA5</name>
<evidence type="ECO:0000256" key="1">
    <source>
        <dbReference type="SAM" id="Phobius"/>
    </source>
</evidence>
<keyword evidence="1" id="KW-0812">Transmembrane</keyword>
<dbReference type="AlphaFoldDB" id="A0AA44ZP18"/>
<evidence type="ECO:0000313" key="2">
    <source>
        <dbReference type="EMBL" id="PKB30531.1"/>
    </source>
</evidence>
<organism evidence="2 3">
    <name type="scientific">Pseudonocardia alni</name>
    <name type="common">Amycolata alni</name>
    <dbReference type="NCBI Taxonomy" id="33907"/>
    <lineage>
        <taxon>Bacteria</taxon>
        <taxon>Bacillati</taxon>
        <taxon>Actinomycetota</taxon>
        <taxon>Actinomycetes</taxon>
        <taxon>Pseudonocardiales</taxon>
        <taxon>Pseudonocardiaceae</taxon>
        <taxon>Pseudonocardia</taxon>
    </lineage>
</organism>
<accession>A0AA44ZP18</accession>
<proteinExistence type="predicted"/>
<dbReference type="EMBL" id="PHUJ01000003">
    <property type="protein sequence ID" value="PKB30531.1"/>
    <property type="molecule type" value="Genomic_DNA"/>
</dbReference>
<gene>
    <name evidence="2" type="ORF">ATL51_2201</name>
</gene>
<dbReference type="RefSeq" id="WP_161152426.1">
    <property type="nucleotide sequence ID" value="NZ_JBEPFP010000029.1"/>
</dbReference>
<comment type="caution">
    <text evidence="2">The sequence shown here is derived from an EMBL/GenBank/DDBJ whole genome shotgun (WGS) entry which is preliminary data.</text>
</comment>
<keyword evidence="1" id="KW-0472">Membrane</keyword>
<dbReference type="Proteomes" id="UP000232453">
    <property type="component" value="Unassembled WGS sequence"/>
</dbReference>
<keyword evidence="1" id="KW-1133">Transmembrane helix</keyword>
<reference evidence="2 3" key="1">
    <citation type="submission" date="2017-11" db="EMBL/GenBank/DDBJ databases">
        <title>Sequencing the genomes of 1000 actinobacteria strains.</title>
        <authorList>
            <person name="Klenk H.-P."/>
        </authorList>
    </citation>
    <scope>NUCLEOTIDE SEQUENCE [LARGE SCALE GENOMIC DNA]</scope>
    <source>
        <strain evidence="2 3">DSM 44104</strain>
    </source>
</reference>